<feature type="compositionally biased region" description="Basic and acidic residues" evidence="1">
    <location>
        <begin position="1"/>
        <end position="16"/>
    </location>
</feature>
<feature type="compositionally biased region" description="Basic and acidic residues" evidence="1">
    <location>
        <begin position="64"/>
        <end position="84"/>
    </location>
</feature>
<protein>
    <submittedName>
        <fullName evidence="2">Uncharacterized protein</fullName>
    </submittedName>
</protein>
<reference evidence="2 3" key="1">
    <citation type="journal article" date="2018" name="Sci. Rep.">
        <title>Comparative genomics provides insights into the lifestyle and reveals functional heterogeneity of dark septate endophytic fungi.</title>
        <authorList>
            <person name="Knapp D.G."/>
            <person name="Nemeth J.B."/>
            <person name="Barry K."/>
            <person name="Hainaut M."/>
            <person name="Henrissat B."/>
            <person name="Johnson J."/>
            <person name="Kuo A."/>
            <person name="Lim J.H.P."/>
            <person name="Lipzen A."/>
            <person name="Nolan M."/>
            <person name="Ohm R.A."/>
            <person name="Tamas L."/>
            <person name="Grigoriev I.V."/>
            <person name="Spatafora J.W."/>
            <person name="Nagy L.G."/>
            <person name="Kovacs G.M."/>
        </authorList>
    </citation>
    <scope>NUCLEOTIDE SEQUENCE [LARGE SCALE GENOMIC DNA]</scope>
    <source>
        <strain evidence="2 3">DSE2036</strain>
    </source>
</reference>
<evidence type="ECO:0000313" key="3">
    <source>
        <dbReference type="Proteomes" id="UP000244855"/>
    </source>
</evidence>
<dbReference type="AlphaFoldDB" id="A0A2V1D8J4"/>
<name>A0A2V1D8J4_9PLEO</name>
<sequence length="145" mass="16782">MEEDRMEHWREEESGKRRSKESTVSQSKGSEWMQQKEQKQGRLGSTRPDERASQFKGSEWMQQEEQKEQKQGRLDSTRTRREGPGEVSWTRAGDGDGDGGGRWRAQVVVREGTVMVAAQDRLEARLGADRFLYWTMVRLYSGVVL</sequence>
<keyword evidence="3" id="KW-1185">Reference proteome</keyword>
<evidence type="ECO:0000313" key="2">
    <source>
        <dbReference type="EMBL" id="PVH94420.1"/>
    </source>
</evidence>
<feature type="compositionally biased region" description="Polar residues" evidence="1">
    <location>
        <begin position="23"/>
        <end position="33"/>
    </location>
</feature>
<gene>
    <name evidence="2" type="ORF">DM02DRAFT_661079</name>
</gene>
<organism evidence="2 3">
    <name type="scientific">Periconia macrospinosa</name>
    <dbReference type="NCBI Taxonomy" id="97972"/>
    <lineage>
        <taxon>Eukaryota</taxon>
        <taxon>Fungi</taxon>
        <taxon>Dikarya</taxon>
        <taxon>Ascomycota</taxon>
        <taxon>Pezizomycotina</taxon>
        <taxon>Dothideomycetes</taxon>
        <taxon>Pleosporomycetidae</taxon>
        <taxon>Pleosporales</taxon>
        <taxon>Massarineae</taxon>
        <taxon>Periconiaceae</taxon>
        <taxon>Periconia</taxon>
    </lineage>
</organism>
<accession>A0A2V1D8J4</accession>
<feature type="region of interest" description="Disordered" evidence="1">
    <location>
        <begin position="1"/>
        <end position="102"/>
    </location>
</feature>
<evidence type="ECO:0000256" key="1">
    <source>
        <dbReference type="SAM" id="MobiDB-lite"/>
    </source>
</evidence>
<dbReference type="EMBL" id="KZ805536">
    <property type="protein sequence ID" value="PVH94420.1"/>
    <property type="molecule type" value="Genomic_DNA"/>
</dbReference>
<dbReference type="Proteomes" id="UP000244855">
    <property type="component" value="Unassembled WGS sequence"/>
</dbReference>
<proteinExistence type="predicted"/>